<accession>A0A7C5I4H1</accession>
<dbReference type="Pfam" id="PF06245">
    <property type="entry name" value="DUF1015"/>
    <property type="match status" value="1"/>
</dbReference>
<reference evidence="1" key="1">
    <citation type="journal article" date="2020" name="mSystems">
        <title>Genome- and Community-Level Interaction Insights into Carbon Utilization and Element Cycling Functions of Hydrothermarchaeota in Hydrothermal Sediment.</title>
        <authorList>
            <person name="Zhou Z."/>
            <person name="Liu Y."/>
            <person name="Xu W."/>
            <person name="Pan J."/>
            <person name="Luo Z.H."/>
            <person name="Li M."/>
        </authorList>
    </citation>
    <scope>NUCLEOTIDE SEQUENCE [LARGE SCALE GENOMIC DNA]</scope>
    <source>
        <strain evidence="1">HyVt-94</strain>
    </source>
</reference>
<comment type="caution">
    <text evidence="1">The sequence shown here is derived from an EMBL/GenBank/DDBJ whole genome shotgun (WGS) entry which is preliminary data.</text>
</comment>
<dbReference type="AlphaFoldDB" id="A0A7C5I4H1"/>
<protein>
    <submittedName>
        <fullName evidence="1">DUF1015 domain-containing protein</fullName>
    </submittedName>
</protein>
<dbReference type="PIRSF" id="PIRSF033563">
    <property type="entry name" value="UCP033563"/>
    <property type="match status" value="1"/>
</dbReference>
<dbReference type="EMBL" id="DRTV01000120">
    <property type="protein sequence ID" value="HHF58107.1"/>
    <property type="molecule type" value="Genomic_DNA"/>
</dbReference>
<dbReference type="PANTHER" id="PTHR36454:SF1">
    <property type="entry name" value="DUF1015 DOMAIN-CONTAINING PROTEIN"/>
    <property type="match status" value="1"/>
</dbReference>
<dbReference type="InterPro" id="IPR008323">
    <property type="entry name" value="UCP033563"/>
</dbReference>
<gene>
    <name evidence="1" type="ORF">ENL41_01630</name>
</gene>
<organism evidence="1">
    <name type="scientific">candidate division WOR-3 bacterium</name>
    <dbReference type="NCBI Taxonomy" id="2052148"/>
    <lineage>
        <taxon>Bacteria</taxon>
        <taxon>Bacteria division WOR-3</taxon>
    </lineage>
</organism>
<dbReference type="Proteomes" id="UP000886014">
    <property type="component" value="Unassembled WGS sequence"/>
</dbReference>
<evidence type="ECO:0000313" key="1">
    <source>
        <dbReference type="EMBL" id="HHF58107.1"/>
    </source>
</evidence>
<sequence length="415" mass="48124">MAIVRPFKALRPRKELADKIASPPYDVISTEEAKEIAKNNPLSFVRVIRPEVDFDHEVDPHSEEVYRRGRKNLEEFIQKGYLFQDDKPKFYVYRQTMGNHTQVGLVACLSCEEYEKGVIKRHELTREEKEIDRAKHIDLLGAQTGPVFIAYRSLEAIDSLILEGTGGEPEYDYESDGVRHTFYVIEDEQHIKKIIDAFREIPALYIADGHHRSAAAARVMHWRKERNKNHTGEEEYNYFLTVIFPHNHLRILDYNRVVKDLNGLSKEEFLKKIQEHFDIEEKGTTGNPYRPETPHTFGMYLDGKWYKLTAKPTIVDEEDPIKSLDVSILQEHLLDPVLGIKNPRKDKRIDFVGGIRGLHWLEKLVDEGKFRVAFSMYPTTMEQLLKVADAGLIMPPKSTWFEPKLKSGLAVHLLD</sequence>
<name>A0A7C5I4H1_UNCW3</name>
<dbReference type="PANTHER" id="PTHR36454">
    <property type="entry name" value="LMO2823 PROTEIN"/>
    <property type="match status" value="1"/>
</dbReference>
<proteinExistence type="predicted"/>